<feature type="transmembrane region" description="Helical" evidence="1">
    <location>
        <begin position="20"/>
        <end position="45"/>
    </location>
</feature>
<evidence type="ECO:0000256" key="1">
    <source>
        <dbReference type="SAM" id="Phobius"/>
    </source>
</evidence>
<dbReference type="Proteomes" id="UP000319980">
    <property type="component" value="Unassembled WGS sequence"/>
</dbReference>
<organism evidence="2 3">
    <name type="scientific">Luteimonas marina</name>
    <dbReference type="NCBI Taxonomy" id="488485"/>
    <lineage>
        <taxon>Bacteria</taxon>
        <taxon>Pseudomonadati</taxon>
        <taxon>Pseudomonadota</taxon>
        <taxon>Gammaproteobacteria</taxon>
        <taxon>Lysobacterales</taxon>
        <taxon>Lysobacteraceae</taxon>
        <taxon>Luteimonas</taxon>
    </lineage>
</organism>
<evidence type="ECO:0000313" key="3">
    <source>
        <dbReference type="Proteomes" id="UP000319980"/>
    </source>
</evidence>
<gene>
    <name evidence="2" type="ORF">FQY83_07490</name>
</gene>
<reference evidence="2 3" key="1">
    <citation type="journal article" date="2008" name="Int. J. Syst. Evol. Microbiol.">
        <title>Luteimonas marina sp. nov., isolated from seawater.</title>
        <authorList>
            <person name="Baik K.S."/>
            <person name="Park S.C."/>
            <person name="Kim M.S."/>
            <person name="Kim E.M."/>
            <person name="Park C."/>
            <person name="Chun J."/>
            <person name="Seong C.N."/>
        </authorList>
    </citation>
    <scope>NUCLEOTIDE SEQUENCE [LARGE SCALE GENOMIC DNA]</scope>
    <source>
        <strain evidence="2 3">FR1330</strain>
    </source>
</reference>
<keyword evidence="1" id="KW-0472">Membrane</keyword>
<sequence length="85" mass="9053">MIDEGKSSARMPAIHRISGLALLVLSGYMLVYGGWKFLVFTFAGFSHAGAGVAFALQLFPMLWLGMFGVWVVSGQLRGGAGDTGR</sequence>
<accession>A0A5C5U5H2</accession>
<proteinExistence type="predicted"/>
<keyword evidence="3" id="KW-1185">Reference proteome</keyword>
<dbReference type="EMBL" id="VOHK01000003">
    <property type="protein sequence ID" value="TWT21196.1"/>
    <property type="molecule type" value="Genomic_DNA"/>
</dbReference>
<dbReference type="AlphaFoldDB" id="A0A5C5U5H2"/>
<keyword evidence="1" id="KW-1133">Transmembrane helix</keyword>
<evidence type="ECO:0000313" key="2">
    <source>
        <dbReference type="EMBL" id="TWT21196.1"/>
    </source>
</evidence>
<name>A0A5C5U5H2_9GAMM</name>
<keyword evidence="1" id="KW-0812">Transmembrane</keyword>
<feature type="transmembrane region" description="Helical" evidence="1">
    <location>
        <begin position="51"/>
        <end position="72"/>
    </location>
</feature>
<protein>
    <submittedName>
        <fullName evidence="2">Uncharacterized protein</fullName>
    </submittedName>
</protein>
<comment type="caution">
    <text evidence="2">The sequence shown here is derived from an EMBL/GenBank/DDBJ whole genome shotgun (WGS) entry which is preliminary data.</text>
</comment>